<feature type="DNA-binding region" description="H-T-H motif" evidence="4">
    <location>
        <begin position="31"/>
        <end position="50"/>
    </location>
</feature>
<dbReference type="InterPro" id="IPR001647">
    <property type="entry name" value="HTH_TetR"/>
</dbReference>
<name>A0A7W7QH28_9ACTN</name>
<dbReference type="AlphaFoldDB" id="A0A7W7QH28"/>
<comment type="caution">
    <text evidence="6">The sequence shown here is derived from an EMBL/GenBank/DDBJ whole genome shotgun (WGS) entry which is preliminary data.</text>
</comment>
<dbReference type="PANTHER" id="PTHR30055">
    <property type="entry name" value="HTH-TYPE TRANSCRIPTIONAL REGULATOR RUTR"/>
    <property type="match status" value="1"/>
</dbReference>
<keyword evidence="7" id="KW-1185">Reference proteome</keyword>
<proteinExistence type="predicted"/>
<reference evidence="6 7" key="1">
    <citation type="submission" date="2020-08" db="EMBL/GenBank/DDBJ databases">
        <title>Genomic Encyclopedia of Type Strains, Phase III (KMG-III): the genomes of soil and plant-associated and newly described type strains.</title>
        <authorList>
            <person name="Whitman W."/>
        </authorList>
    </citation>
    <scope>NUCLEOTIDE SEQUENCE [LARGE SCALE GENOMIC DNA]</scope>
    <source>
        <strain evidence="6 7">CECT 8840</strain>
    </source>
</reference>
<protein>
    <submittedName>
        <fullName evidence="6">AcrR family transcriptional regulator</fullName>
    </submittedName>
</protein>
<evidence type="ECO:0000313" key="6">
    <source>
        <dbReference type="EMBL" id="MBB4913502.1"/>
    </source>
</evidence>
<sequence length="200" mass="21212">MPTGVALRDVRQQLFDAAERILLRDGANGLTSRAVTTEAGVAKGVLHRHFEDFDAFLADLVGDRITRLEGQAATLRGSAGTGDVAGNLTEALADLFDPVAVAIVGLIIFRDELRVRLRRTRPAPGIPVLTEAVTMVAAYLNEECEMGRIAADADVDALALSLIGAGHLLFADRGRPTPGPGEVGRVVNAVIADVVQRRLL</sequence>
<keyword evidence="1" id="KW-0805">Transcription regulation</keyword>
<dbReference type="Proteomes" id="UP000552644">
    <property type="component" value="Unassembled WGS sequence"/>
</dbReference>
<evidence type="ECO:0000313" key="7">
    <source>
        <dbReference type="Proteomes" id="UP000552644"/>
    </source>
</evidence>
<dbReference type="PROSITE" id="PS50977">
    <property type="entry name" value="HTH_TETR_2"/>
    <property type="match status" value="1"/>
</dbReference>
<dbReference type="Gene3D" id="1.10.357.10">
    <property type="entry name" value="Tetracycline Repressor, domain 2"/>
    <property type="match status" value="1"/>
</dbReference>
<dbReference type="GO" id="GO:0003700">
    <property type="term" value="F:DNA-binding transcription factor activity"/>
    <property type="evidence" value="ECO:0007669"/>
    <property type="project" value="TreeGrafter"/>
</dbReference>
<dbReference type="InterPro" id="IPR009057">
    <property type="entry name" value="Homeodomain-like_sf"/>
</dbReference>
<evidence type="ECO:0000259" key="5">
    <source>
        <dbReference type="PROSITE" id="PS50977"/>
    </source>
</evidence>
<evidence type="ECO:0000256" key="2">
    <source>
        <dbReference type="ARBA" id="ARBA00023125"/>
    </source>
</evidence>
<gene>
    <name evidence="6" type="ORF">FHS44_000574</name>
</gene>
<accession>A0A7W7QH28</accession>
<dbReference type="PANTHER" id="PTHR30055:SF238">
    <property type="entry name" value="MYCOFACTOCIN BIOSYNTHESIS TRANSCRIPTIONAL REGULATOR MFTR-RELATED"/>
    <property type="match status" value="1"/>
</dbReference>
<dbReference type="GO" id="GO:0000976">
    <property type="term" value="F:transcription cis-regulatory region binding"/>
    <property type="evidence" value="ECO:0007669"/>
    <property type="project" value="TreeGrafter"/>
</dbReference>
<keyword evidence="2 4" id="KW-0238">DNA-binding</keyword>
<evidence type="ECO:0000256" key="3">
    <source>
        <dbReference type="ARBA" id="ARBA00023163"/>
    </source>
</evidence>
<dbReference type="InterPro" id="IPR050109">
    <property type="entry name" value="HTH-type_TetR-like_transc_reg"/>
</dbReference>
<dbReference type="EMBL" id="JACHJP010000001">
    <property type="protein sequence ID" value="MBB4913502.1"/>
    <property type="molecule type" value="Genomic_DNA"/>
</dbReference>
<keyword evidence="3" id="KW-0804">Transcription</keyword>
<evidence type="ECO:0000256" key="1">
    <source>
        <dbReference type="ARBA" id="ARBA00023015"/>
    </source>
</evidence>
<dbReference type="Pfam" id="PF00440">
    <property type="entry name" value="TetR_N"/>
    <property type="match status" value="1"/>
</dbReference>
<dbReference type="SUPFAM" id="SSF46689">
    <property type="entry name" value="Homeodomain-like"/>
    <property type="match status" value="1"/>
</dbReference>
<dbReference type="RefSeq" id="WP_184712268.1">
    <property type="nucleotide sequence ID" value="NZ_JACHJP010000001.1"/>
</dbReference>
<evidence type="ECO:0000256" key="4">
    <source>
        <dbReference type="PROSITE-ProRule" id="PRU00335"/>
    </source>
</evidence>
<organism evidence="6 7">
    <name type="scientific">Streptosporangium saharense</name>
    <dbReference type="NCBI Taxonomy" id="1706840"/>
    <lineage>
        <taxon>Bacteria</taxon>
        <taxon>Bacillati</taxon>
        <taxon>Actinomycetota</taxon>
        <taxon>Actinomycetes</taxon>
        <taxon>Streptosporangiales</taxon>
        <taxon>Streptosporangiaceae</taxon>
        <taxon>Streptosporangium</taxon>
    </lineage>
</organism>
<feature type="domain" description="HTH tetR-type" evidence="5">
    <location>
        <begin position="8"/>
        <end position="68"/>
    </location>
</feature>